<comment type="caution">
    <text evidence="1">The sequence shown here is derived from an EMBL/GenBank/DDBJ whole genome shotgun (WGS) entry which is preliminary data.</text>
</comment>
<name>A0A367RWL9_9NOSO</name>
<gene>
    <name evidence="1" type="ORF">A6770_36675</name>
</gene>
<proteinExistence type="predicted"/>
<keyword evidence="2" id="KW-1185">Reference proteome</keyword>
<dbReference type="EMBL" id="LXQD01000030">
    <property type="protein sequence ID" value="RCJ40997.1"/>
    <property type="molecule type" value="Genomic_DNA"/>
</dbReference>
<evidence type="ECO:0000313" key="1">
    <source>
        <dbReference type="EMBL" id="RCJ40997.1"/>
    </source>
</evidence>
<accession>A0A367RWL9</accession>
<dbReference type="Proteomes" id="UP000252107">
    <property type="component" value="Unassembled WGS sequence"/>
</dbReference>
<reference evidence="1" key="1">
    <citation type="submission" date="2016-04" db="EMBL/GenBank/DDBJ databases">
        <authorList>
            <person name="Tabuchi Yagui T.R."/>
        </authorList>
    </citation>
    <scope>NUCLEOTIDE SEQUENCE [LARGE SCALE GENOMIC DNA]</scope>
    <source>
        <strain evidence="1">NIES-26</strain>
    </source>
</reference>
<dbReference type="AlphaFoldDB" id="A0A367RWL9"/>
<organism evidence="1 2">
    <name type="scientific">Nostoc minutum NIES-26</name>
    <dbReference type="NCBI Taxonomy" id="1844469"/>
    <lineage>
        <taxon>Bacteria</taxon>
        <taxon>Bacillati</taxon>
        <taxon>Cyanobacteriota</taxon>
        <taxon>Cyanophyceae</taxon>
        <taxon>Nostocales</taxon>
        <taxon>Nostocaceae</taxon>
        <taxon>Nostoc</taxon>
    </lineage>
</organism>
<sequence length="93" mass="10675">MKTAEFLSRLKGRSRHNTQAAVLREDSGIHSIVDLIRPQEPWELCLNALFNLEEEPQAPVKASAELRLAWFITFYPSKCILQPREQKINAKGE</sequence>
<protein>
    <submittedName>
        <fullName evidence="1">Uncharacterized protein</fullName>
    </submittedName>
</protein>
<evidence type="ECO:0000313" key="2">
    <source>
        <dbReference type="Proteomes" id="UP000252107"/>
    </source>
</evidence>